<dbReference type="STRING" id="45351.A7TA49"/>
<dbReference type="InterPro" id="IPR024731">
    <property type="entry name" value="NELL2-like_EGF"/>
</dbReference>
<dbReference type="GO" id="GO:0005509">
    <property type="term" value="F:calcium ion binding"/>
    <property type="evidence" value="ECO:0007669"/>
    <property type="project" value="InterPro"/>
</dbReference>
<dbReference type="AlphaFoldDB" id="A7TA49"/>
<gene>
    <name evidence="9" type="ORF">NEMVEDRAFT_v1g48353</name>
</gene>
<dbReference type="SUPFAM" id="SSF57196">
    <property type="entry name" value="EGF/Laminin"/>
    <property type="match status" value="2"/>
</dbReference>
<comment type="similarity">
    <text evidence="1">Belongs to the EGF domain peptide family.</text>
</comment>
<keyword evidence="3" id="KW-0732">Signal</keyword>
<sequence>VTTDSSLCYRDQCDINAVCTMKHDQYACVCNPGYRGNDIDECGENVHACSPNATCTNTVGSFSCSCQSGFHG</sequence>
<feature type="non-terminal residue" evidence="9">
    <location>
        <position position="72"/>
    </location>
</feature>
<keyword evidence="10" id="KW-1185">Reference proteome</keyword>
<evidence type="ECO:0000256" key="1">
    <source>
        <dbReference type="ARBA" id="ARBA00006373"/>
    </source>
</evidence>
<accession>A7TA49</accession>
<feature type="non-terminal residue" evidence="9">
    <location>
        <position position="1"/>
    </location>
</feature>
<keyword evidence="4" id="KW-0677">Repeat</keyword>
<evidence type="ECO:0000256" key="6">
    <source>
        <dbReference type="ARBA" id="ARBA00023180"/>
    </source>
</evidence>
<name>A7TA49_NEMVE</name>
<dbReference type="InterPro" id="IPR049883">
    <property type="entry name" value="NOTCH1_EGF-like"/>
</dbReference>
<reference evidence="9 10" key="1">
    <citation type="journal article" date="2007" name="Science">
        <title>Sea anemone genome reveals ancestral eumetazoan gene repertoire and genomic organization.</title>
        <authorList>
            <person name="Putnam N.H."/>
            <person name="Srivastava M."/>
            <person name="Hellsten U."/>
            <person name="Dirks B."/>
            <person name="Chapman J."/>
            <person name="Salamov A."/>
            <person name="Terry A."/>
            <person name="Shapiro H."/>
            <person name="Lindquist E."/>
            <person name="Kapitonov V.V."/>
            <person name="Jurka J."/>
            <person name="Genikhovich G."/>
            <person name="Grigoriev I.V."/>
            <person name="Lucas S.M."/>
            <person name="Steele R.E."/>
            <person name="Finnerty J.R."/>
            <person name="Technau U."/>
            <person name="Martindale M.Q."/>
            <person name="Rokhsar D.S."/>
        </authorList>
    </citation>
    <scope>NUCLEOTIDE SEQUENCE [LARGE SCALE GENOMIC DNA]</scope>
    <source>
        <strain evidence="10">CH2 X CH6</strain>
    </source>
</reference>
<evidence type="ECO:0000313" key="10">
    <source>
        <dbReference type="Proteomes" id="UP000001593"/>
    </source>
</evidence>
<dbReference type="Proteomes" id="UP000001593">
    <property type="component" value="Unassembled WGS sequence"/>
</dbReference>
<proteinExistence type="inferred from homology"/>
<dbReference type="Pfam" id="PF07645">
    <property type="entry name" value="EGF_CA"/>
    <property type="match status" value="1"/>
</dbReference>
<evidence type="ECO:0000256" key="5">
    <source>
        <dbReference type="ARBA" id="ARBA00023157"/>
    </source>
</evidence>
<comment type="caution">
    <text evidence="7">Lacks conserved residue(s) required for the propagation of feature annotation.</text>
</comment>
<dbReference type="PROSITE" id="PS01187">
    <property type="entry name" value="EGF_CA"/>
    <property type="match status" value="1"/>
</dbReference>
<dbReference type="Gene3D" id="2.10.25.10">
    <property type="entry name" value="Laminin"/>
    <property type="match status" value="2"/>
</dbReference>
<evidence type="ECO:0000256" key="7">
    <source>
        <dbReference type="PROSITE-ProRule" id="PRU00076"/>
    </source>
</evidence>
<dbReference type="CDD" id="cd00054">
    <property type="entry name" value="EGF_CA"/>
    <property type="match status" value="1"/>
</dbReference>
<dbReference type="SMART" id="SM00179">
    <property type="entry name" value="EGF_CA"/>
    <property type="match status" value="1"/>
</dbReference>
<dbReference type="Pfam" id="PF12947">
    <property type="entry name" value="EGF_3"/>
    <property type="match status" value="1"/>
</dbReference>
<dbReference type="InterPro" id="IPR001881">
    <property type="entry name" value="EGF-like_Ca-bd_dom"/>
</dbReference>
<evidence type="ECO:0000256" key="2">
    <source>
        <dbReference type="ARBA" id="ARBA00022536"/>
    </source>
</evidence>
<dbReference type="PROSITE" id="PS00010">
    <property type="entry name" value="ASX_HYDROXYL"/>
    <property type="match status" value="1"/>
</dbReference>
<evidence type="ECO:0000313" key="9">
    <source>
        <dbReference type="EMBL" id="EDO27122.1"/>
    </source>
</evidence>
<protein>
    <recommendedName>
        <fullName evidence="8">EGF-like domain-containing protein</fullName>
    </recommendedName>
</protein>
<keyword evidence="5" id="KW-1015">Disulfide bond</keyword>
<dbReference type="HOGENOM" id="CLU_004826_11_0_1"/>
<dbReference type="PANTHER" id="PTHR24042:SF5">
    <property type="entry name" value="EGF-LIKE CALCIUM-BINDING DOMAIN-CONTAINING PROTEIN"/>
    <property type="match status" value="1"/>
</dbReference>
<dbReference type="InterPro" id="IPR000742">
    <property type="entry name" value="EGF"/>
</dbReference>
<dbReference type="InterPro" id="IPR018097">
    <property type="entry name" value="EGF_Ca-bd_CS"/>
</dbReference>
<evidence type="ECO:0000256" key="4">
    <source>
        <dbReference type="ARBA" id="ARBA00022737"/>
    </source>
</evidence>
<dbReference type="InterPro" id="IPR051586">
    <property type="entry name" value="PKC-binding_NELL"/>
</dbReference>
<dbReference type="InterPro" id="IPR000152">
    <property type="entry name" value="EGF-type_Asp/Asn_hydroxyl_site"/>
</dbReference>
<dbReference type="PROSITE" id="PS50026">
    <property type="entry name" value="EGF_3"/>
    <property type="match status" value="1"/>
</dbReference>
<dbReference type="PANTHER" id="PTHR24042">
    <property type="entry name" value="NEL HOMOLOG"/>
    <property type="match status" value="1"/>
</dbReference>
<dbReference type="EMBL" id="DS473841">
    <property type="protein sequence ID" value="EDO27122.1"/>
    <property type="molecule type" value="Genomic_DNA"/>
</dbReference>
<organism evidence="9 10">
    <name type="scientific">Nematostella vectensis</name>
    <name type="common">Starlet sea anemone</name>
    <dbReference type="NCBI Taxonomy" id="45351"/>
    <lineage>
        <taxon>Eukaryota</taxon>
        <taxon>Metazoa</taxon>
        <taxon>Cnidaria</taxon>
        <taxon>Anthozoa</taxon>
        <taxon>Hexacorallia</taxon>
        <taxon>Actiniaria</taxon>
        <taxon>Edwardsiidae</taxon>
        <taxon>Nematostella</taxon>
    </lineage>
</organism>
<keyword evidence="6" id="KW-0325">Glycoprotein</keyword>
<evidence type="ECO:0000256" key="3">
    <source>
        <dbReference type="ARBA" id="ARBA00022729"/>
    </source>
</evidence>
<feature type="domain" description="EGF-like" evidence="8">
    <location>
        <begin position="38"/>
        <end position="72"/>
    </location>
</feature>
<keyword evidence="2 7" id="KW-0245">EGF-like domain</keyword>
<dbReference type="FunFam" id="2.10.25.10:FF:000038">
    <property type="entry name" value="Fibrillin 2"/>
    <property type="match status" value="1"/>
</dbReference>
<evidence type="ECO:0000259" key="8">
    <source>
        <dbReference type="PROSITE" id="PS50026"/>
    </source>
</evidence>
<dbReference type="InParanoid" id="A7TA49"/>